<dbReference type="InterPro" id="IPR035986">
    <property type="entry name" value="PKD_dom_sf"/>
</dbReference>
<dbReference type="Proteomes" id="UP001444071">
    <property type="component" value="Unassembled WGS sequence"/>
</dbReference>
<dbReference type="PANTHER" id="PTHR12106:SF8">
    <property type="entry name" value="VPS10 DOMAIN-CONTAINING RECEPTOR SORCS1"/>
    <property type="match status" value="1"/>
</dbReference>
<keyword evidence="1" id="KW-1133">Transmembrane helix</keyword>
<dbReference type="InterPro" id="IPR050310">
    <property type="entry name" value="VPS10-sortilin"/>
</dbReference>
<dbReference type="PANTHER" id="PTHR12106">
    <property type="entry name" value="SORTILIN RELATED"/>
    <property type="match status" value="1"/>
</dbReference>
<reference evidence="3 4" key="1">
    <citation type="submission" date="2021-06" db="EMBL/GenBank/DDBJ databases">
        <authorList>
            <person name="Palmer J.M."/>
        </authorList>
    </citation>
    <scope>NUCLEOTIDE SEQUENCE [LARGE SCALE GENOMIC DNA]</scope>
    <source>
        <strain evidence="3 4">XR_2019</strain>
        <tissue evidence="3">Muscle</tissue>
    </source>
</reference>
<proteinExistence type="predicted"/>
<gene>
    <name evidence="3" type="ORF">XENORESO_010705</name>
</gene>
<evidence type="ECO:0000256" key="1">
    <source>
        <dbReference type="SAM" id="Phobius"/>
    </source>
</evidence>
<evidence type="ECO:0000259" key="2">
    <source>
        <dbReference type="Pfam" id="PF00801"/>
    </source>
</evidence>
<dbReference type="Pfam" id="PF00801">
    <property type="entry name" value="PKD"/>
    <property type="match status" value="1"/>
</dbReference>
<dbReference type="EMBL" id="JAHRIM010040369">
    <property type="protein sequence ID" value="MEQ2266565.1"/>
    <property type="molecule type" value="Genomic_DNA"/>
</dbReference>
<feature type="domain" description="PKD" evidence="2">
    <location>
        <begin position="14"/>
        <end position="90"/>
    </location>
</feature>
<dbReference type="InterPro" id="IPR000601">
    <property type="entry name" value="PKD_dom"/>
</dbReference>
<dbReference type="SUPFAM" id="SSF49299">
    <property type="entry name" value="PKD domain"/>
    <property type="match status" value="1"/>
</dbReference>
<sequence length="315" mass="34872">MCFLSKGQLEQMQLSAPLVVIKNKAVNFTTTLRPSSVGTVTYFWWFDNKTEPVVTLNGAISFPFSKEGSHTVTVQALAGNTVHQDQMRVVVYDYFRSHPLVFSSNLDELNPGVTEWREDIGRVVKTCIVKVTGISEDQLLVTVLAGLPTTAEVFIVPERRSRDRAMDEKWAHLDQLSQVLLSALNQDLIEFTVKPGLQVNVYATRLSPAPLVDGSESGHSSTAVIMLVSVVLMGLAIFVIYKFKRKIPGMNTYTTEQPDKEQEVIPAVTSIAVPNPEGNELTSLDHVDVQLDSKSKGYLPSHTDIKLSDEAPHVF</sequence>
<keyword evidence="1" id="KW-0812">Transmembrane</keyword>
<comment type="caution">
    <text evidence="3">The sequence shown here is derived from an EMBL/GenBank/DDBJ whole genome shotgun (WGS) entry which is preliminary data.</text>
</comment>
<keyword evidence="1" id="KW-0472">Membrane</keyword>
<feature type="transmembrane region" description="Helical" evidence="1">
    <location>
        <begin position="223"/>
        <end position="241"/>
    </location>
</feature>
<keyword evidence="4" id="KW-1185">Reference proteome</keyword>
<evidence type="ECO:0000313" key="3">
    <source>
        <dbReference type="EMBL" id="MEQ2266565.1"/>
    </source>
</evidence>
<protein>
    <recommendedName>
        <fullName evidence="2">PKD domain-containing protein</fullName>
    </recommendedName>
</protein>
<organism evidence="3 4">
    <name type="scientific">Xenotaenia resolanae</name>
    <dbReference type="NCBI Taxonomy" id="208358"/>
    <lineage>
        <taxon>Eukaryota</taxon>
        <taxon>Metazoa</taxon>
        <taxon>Chordata</taxon>
        <taxon>Craniata</taxon>
        <taxon>Vertebrata</taxon>
        <taxon>Euteleostomi</taxon>
        <taxon>Actinopterygii</taxon>
        <taxon>Neopterygii</taxon>
        <taxon>Teleostei</taxon>
        <taxon>Neoteleostei</taxon>
        <taxon>Acanthomorphata</taxon>
        <taxon>Ovalentaria</taxon>
        <taxon>Atherinomorphae</taxon>
        <taxon>Cyprinodontiformes</taxon>
        <taxon>Goodeidae</taxon>
        <taxon>Xenotaenia</taxon>
    </lineage>
</organism>
<accession>A0ABV0WAU2</accession>
<name>A0ABV0WAU2_9TELE</name>
<evidence type="ECO:0000313" key="4">
    <source>
        <dbReference type="Proteomes" id="UP001444071"/>
    </source>
</evidence>